<feature type="compositionally biased region" description="Low complexity" evidence="6">
    <location>
        <begin position="602"/>
        <end position="611"/>
    </location>
</feature>
<evidence type="ECO:0000256" key="5">
    <source>
        <dbReference type="ARBA" id="ARBA00023136"/>
    </source>
</evidence>
<dbReference type="InterPro" id="IPR051539">
    <property type="entry name" value="T4SS-coupling_protein"/>
</dbReference>
<gene>
    <name evidence="9" type="ORF">GHK86_04860</name>
</gene>
<evidence type="ECO:0000259" key="8">
    <source>
        <dbReference type="Pfam" id="PF12696"/>
    </source>
</evidence>
<dbReference type="CDD" id="cd01127">
    <property type="entry name" value="TrwB_TraG_TraD_VirD4"/>
    <property type="match status" value="1"/>
</dbReference>
<dbReference type="PANTHER" id="PTHR37937:SF1">
    <property type="entry name" value="CONJUGATIVE TRANSFER: DNA TRANSPORT"/>
    <property type="match status" value="1"/>
</dbReference>
<comment type="caution">
    <text evidence="9">The sequence shown here is derived from an EMBL/GenBank/DDBJ whole genome shotgun (WGS) entry which is preliminary data.</text>
</comment>
<dbReference type="SUPFAM" id="SSF52540">
    <property type="entry name" value="P-loop containing nucleoside triphosphate hydrolases"/>
    <property type="match status" value="1"/>
</dbReference>
<feature type="domain" description="TraD/TraG TraM recognition site" evidence="8">
    <location>
        <begin position="505"/>
        <end position="622"/>
    </location>
</feature>
<accession>A0ABW9QQX8</accession>
<dbReference type="InterPro" id="IPR027417">
    <property type="entry name" value="P-loop_NTPase"/>
</dbReference>
<keyword evidence="5 7" id="KW-0472">Membrane</keyword>
<feature type="region of interest" description="Disordered" evidence="6">
    <location>
        <begin position="10"/>
        <end position="31"/>
    </location>
</feature>
<evidence type="ECO:0000256" key="1">
    <source>
        <dbReference type="ARBA" id="ARBA00004651"/>
    </source>
</evidence>
<dbReference type="Proteomes" id="UP000437736">
    <property type="component" value="Unassembled WGS sequence"/>
</dbReference>
<proteinExistence type="predicted"/>
<organism evidence="9 10">
    <name type="scientific">Acidiferrimicrobium australe</name>
    <dbReference type="NCBI Taxonomy" id="2664430"/>
    <lineage>
        <taxon>Bacteria</taxon>
        <taxon>Bacillati</taxon>
        <taxon>Actinomycetota</taxon>
        <taxon>Acidimicrobiia</taxon>
        <taxon>Acidimicrobiales</taxon>
        <taxon>Acidimicrobiaceae</taxon>
        <taxon>Acidiferrimicrobium</taxon>
    </lineage>
</organism>
<evidence type="ECO:0000256" key="6">
    <source>
        <dbReference type="SAM" id="MobiDB-lite"/>
    </source>
</evidence>
<evidence type="ECO:0000256" key="2">
    <source>
        <dbReference type="ARBA" id="ARBA00022475"/>
    </source>
</evidence>
<evidence type="ECO:0000256" key="7">
    <source>
        <dbReference type="SAM" id="Phobius"/>
    </source>
</evidence>
<keyword evidence="4 7" id="KW-1133">Transmembrane helix</keyword>
<dbReference type="Gene3D" id="3.40.50.300">
    <property type="entry name" value="P-loop containing nucleotide triphosphate hydrolases"/>
    <property type="match status" value="1"/>
</dbReference>
<sequence>RSILPAYAHFPTSGGERRLGRHGPGGGPCGDSVPGGRCFRADHLGGRGPRHAGGRPFGALDGAVERVRPDPDARGRCDGRRGRSVTGRDAPPSESGDGWLYAAAGLVVIGALLWAAGAAATVLAGHRPPAGHPAAGLLALAHPGDPGRAWGGSVGPTWAYWCVTVGAVGLVSVALLGLWRLVGSSPARTRLARSEGLAGRGELRRVAGRRALLARSTTLRPGLTRPAPDQVGYRLGAAAGVVLWASVEDSMLVIGPPRSGKGLHVVIPAILDSPGPVVTTSTRPDNLAVTGASRAGRGPVMVFDPQGLAPAGAGVPLGWSLTRGCEDPRVAMTRADTLVADAGGTGMENGNFWRAQATAVTRCLLHAAALADLPAAEVFRWSHAAGAARDAIAILNTRREATPGWGRSLDAIVAADPRTRDAIWAMVANTFAPLADPGVLAAVSPEAGAEIDPAAFLALGGTVYLLGTATGAAATAPLVAALIEDLVDAARRAAARSPGQRLDPPLAVVLDEAANYPLPSLPALMSEGGGSGITTIAVLQSLAQARDRWGREAAGAIWDSAIVKLILGGSANADDLADLSRLAGEVDIPERSSTRSGGPGGTSTTTTMRSRPVLEPSSLRRLRFGTALVLLRSAAPILADLRPWTARTDAATLRADRHRFEERPDA</sequence>
<feature type="transmembrane region" description="Helical" evidence="7">
    <location>
        <begin position="158"/>
        <end position="182"/>
    </location>
</feature>
<evidence type="ECO:0000256" key="3">
    <source>
        <dbReference type="ARBA" id="ARBA00022692"/>
    </source>
</evidence>
<reference evidence="9 10" key="1">
    <citation type="submission" date="2019-11" db="EMBL/GenBank/DDBJ databases">
        <title>Acidiferrimicrobium australis gen. nov., sp. nov., an acidophilic and obligately heterotrophic, member of the Actinobacteria that catalyses dissimilatory oxido- reduction of iron isolated from metal-rich acidic water in Chile.</title>
        <authorList>
            <person name="Gonzalez D."/>
            <person name="Huber K."/>
            <person name="Hedrich S."/>
            <person name="Rojas-Villalobos C."/>
            <person name="Quatrini R."/>
            <person name="Dinamarca M.A."/>
            <person name="Schwarz A."/>
            <person name="Canales C."/>
            <person name="Nancucheo I."/>
        </authorList>
    </citation>
    <scope>NUCLEOTIDE SEQUENCE [LARGE SCALE GENOMIC DNA]</scope>
    <source>
        <strain evidence="9 10">USS-CCA1</strain>
    </source>
</reference>
<feature type="region of interest" description="Disordered" evidence="6">
    <location>
        <begin position="67"/>
        <end position="94"/>
    </location>
</feature>
<keyword evidence="10" id="KW-1185">Reference proteome</keyword>
<protein>
    <submittedName>
        <fullName evidence="9">TraM recognition domain-containing protein</fullName>
    </submittedName>
</protein>
<comment type="subcellular location">
    <subcellularLocation>
        <location evidence="1">Cell membrane</location>
        <topology evidence="1">Multi-pass membrane protein</topology>
    </subcellularLocation>
</comment>
<evidence type="ECO:0000313" key="10">
    <source>
        <dbReference type="Proteomes" id="UP000437736"/>
    </source>
</evidence>
<keyword evidence="3 7" id="KW-0812">Transmembrane</keyword>
<evidence type="ECO:0000313" key="9">
    <source>
        <dbReference type="EMBL" id="MST32056.1"/>
    </source>
</evidence>
<feature type="non-terminal residue" evidence="9">
    <location>
        <position position="1"/>
    </location>
</feature>
<dbReference type="Pfam" id="PF12696">
    <property type="entry name" value="TraG-D_C"/>
    <property type="match status" value="1"/>
</dbReference>
<dbReference type="EMBL" id="WJHE01000201">
    <property type="protein sequence ID" value="MST32056.1"/>
    <property type="molecule type" value="Genomic_DNA"/>
</dbReference>
<keyword evidence="2" id="KW-1003">Cell membrane</keyword>
<dbReference type="PANTHER" id="PTHR37937">
    <property type="entry name" value="CONJUGATIVE TRANSFER: DNA TRANSPORT"/>
    <property type="match status" value="1"/>
</dbReference>
<feature type="compositionally biased region" description="Basic and acidic residues" evidence="6">
    <location>
        <begin position="67"/>
        <end position="81"/>
    </location>
</feature>
<evidence type="ECO:0000256" key="4">
    <source>
        <dbReference type="ARBA" id="ARBA00022989"/>
    </source>
</evidence>
<name>A0ABW9QQX8_9ACTN</name>
<feature type="region of interest" description="Disordered" evidence="6">
    <location>
        <begin position="588"/>
        <end position="614"/>
    </location>
</feature>
<feature type="transmembrane region" description="Helical" evidence="7">
    <location>
        <begin position="98"/>
        <end position="123"/>
    </location>
</feature>
<dbReference type="InterPro" id="IPR032689">
    <property type="entry name" value="TraG-D_C"/>
</dbReference>